<comment type="caution">
    <text evidence="2">The sequence shown here is derived from an EMBL/GenBank/DDBJ whole genome shotgun (WGS) entry which is preliminary data.</text>
</comment>
<keyword evidence="3" id="KW-1185">Reference proteome</keyword>
<evidence type="ECO:0000313" key="2">
    <source>
        <dbReference type="EMBL" id="MBP2358374.1"/>
    </source>
</evidence>
<protein>
    <submittedName>
        <fullName evidence="2">Uncharacterized protein</fullName>
    </submittedName>
</protein>
<dbReference type="EMBL" id="JAGINS010000001">
    <property type="protein sequence ID" value="MBP2358374.1"/>
    <property type="molecule type" value="Genomic_DNA"/>
</dbReference>
<organism evidence="2 3">
    <name type="scientific">Streptomyces clavifer</name>
    <dbReference type="NCBI Taxonomy" id="68188"/>
    <lineage>
        <taxon>Bacteria</taxon>
        <taxon>Bacillati</taxon>
        <taxon>Actinomycetota</taxon>
        <taxon>Actinomycetes</taxon>
        <taxon>Kitasatosporales</taxon>
        <taxon>Streptomycetaceae</taxon>
        <taxon>Streptomyces</taxon>
    </lineage>
</organism>
<reference evidence="2 3" key="1">
    <citation type="submission" date="2021-03" db="EMBL/GenBank/DDBJ databases">
        <title>Sequencing the genomes of 1000 actinobacteria strains.</title>
        <authorList>
            <person name="Klenk H.-P."/>
        </authorList>
    </citation>
    <scope>NUCLEOTIDE SEQUENCE [LARGE SCALE GENOMIC DNA]</scope>
    <source>
        <strain evidence="2 3">DSM 40843</strain>
    </source>
</reference>
<accession>A0ABS4V3R8</accession>
<proteinExistence type="predicted"/>
<dbReference type="RefSeq" id="WP_209469513.1">
    <property type="nucleotide sequence ID" value="NZ_BMWJ01000002.1"/>
</dbReference>
<evidence type="ECO:0000256" key="1">
    <source>
        <dbReference type="SAM" id="MobiDB-lite"/>
    </source>
</evidence>
<dbReference type="Proteomes" id="UP001519311">
    <property type="component" value="Unassembled WGS sequence"/>
</dbReference>
<gene>
    <name evidence="2" type="ORF">JOF59_000774</name>
</gene>
<evidence type="ECO:0000313" key="3">
    <source>
        <dbReference type="Proteomes" id="UP001519311"/>
    </source>
</evidence>
<sequence>MPMVRSVVAPTGRESPQGRRHSVVLSDDRQGAGHLGALVRGGPDKGGRALYFTDTTTKVVDR</sequence>
<feature type="region of interest" description="Disordered" evidence="1">
    <location>
        <begin position="1"/>
        <end position="25"/>
    </location>
</feature>
<name>A0ABS4V3R8_9ACTN</name>